<dbReference type="GO" id="GO:0016567">
    <property type="term" value="P:protein ubiquitination"/>
    <property type="evidence" value="ECO:0007669"/>
    <property type="project" value="TreeGrafter"/>
</dbReference>
<evidence type="ECO:0000256" key="1">
    <source>
        <dbReference type="ARBA" id="ARBA00022723"/>
    </source>
</evidence>
<evidence type="ECO:0000259" key="6">
    <source>
        <dbReference type="PROSITE" id="PS50089"/>
    </source>
</evidence>
<gene>
    <name evidence="7" type="ORF">CB5_LOCUS22623</name>
</gene>
<dbReference type="EMBL" id="LR862134">
    <property type="protein sequence ID" value="CAD1839412.1"/>
    <property type="molecule type" value="Genomic_DNA"/>
</dbReference>
<dbReference type="SMART" id="SM00184">
    <property type="entry name" value="RING"/>
    <property type="match status" value="1"/>
</dbReference>
<accession>A0A6V7Q8F2</accession>
<dbReference type="Pfam" id="PF13639">
    <property type="entry name" value="zf-RING_2"/>
    <property type="match status" value="1"/>
</dbReference>
<evidence type="ECO:0000256" key="5">
    <source>
        <dbReference type="SAM" id="MobiDB-lite"/>
    </source>
</evidence>
<keyword evidence="1" id="KW-0479">Metal-binding</keyword>
<proteinExistence type="predicted"/>
<keyword evidence="3" id="KW-0862">Zinc</keyword>
<evidence type="ECO:0000256" key="2">
    <source>
        <dbReference type="ARBA" id="ARBA00022771"/>
    </source>
</evidence>
<evidence type="ECO:0000313" key="7">
    <source>
        <dbReference type="EMBL" id="CAD1839412.1"/>
    </source>
</evidence>
<dbReference type="PROSITE" id="PS50089">
    <property type="entry name" value="ZF_RING_2"/>
    <property type="match status" value="1"/>
</dbReference>
<dbReference type="GO" id="GO:0005737">
    <property type="term" value="C:cytoplasm"/>
    <property type="evidence" value="ECO:0007669"/>
    <property type="project" value="TreeGrafter"/>
</dbReference>
<dbReference type="AlphaFoldDB" id="A0A6V7Q8F2"/>
<dbReference type="GO" id="GO:0008270">
    <property type="term" value="F:zinc ion binding"/>
    <property type="evidence" value="ECO:0007669"/>
    <property type="project" value="UniProtKB-KW"/>
</dbReference>
<reference evidence="7" key="1">
    <citation type="submission" date="2020-07" db="EMBL/GenBank/DDBJ databases">
        <authorList>
            <person name="Lin J."/>
        </authorList>
    </citation>
    <scope>NUCLEOTIDE SEQUENCE</scope>
</reference>
<dbReference type="GO" id="GO:0061630">
    <property type="term" value="F:ubiquitin protein ligase activity"/>
    <property type="evidence" value="ECO:0007669"/>
    <property type="project" value="TreeGrafter"/>
</dbReference>
<dbReference type="PANTHER" id="PTHR15710">
    <property type="entry name" value="E3 UBIQUITIN-PROTEIN LIGASE PRAJA"/>
    <property type="match status" value="1"/>
</dbReference>
<feature type="compositionally biased region" description="Polar residues" evidence="5">
    <location>
        <begin position="101"/>
        <end position="119"/>
    </location>
</feature>
<dbReference type="Gene3D" id="3.30.40.10">
    <property type="entry name" value="Zinc/RING finger domain, C3HC4 (zinc finger)"/>
    <property type="match status" value="1"/>
</dbReference>
<dbReference type="InterPro" id="IPR001841">
    <property type="entry name" value="Znf_RING"/>
</dbReference>
<name>A0A6V7Q8F2_ANACO</name>
<dbReference type="CDD" id="cd16454">
    <property type="entry name" value="RING-H2_PA-TM-RING"/>
    <property type="match status" value="1"/>
</dbReference>
<feature type="domain" description="RING-type" evidence="6">
    <location>
        <begin position="260"/>
        <end position="301"/>
    </location>
</feature>
<organism evidence="7">
    <name type="scientific">Ananas comosus var. bracteatus</name>
    <name type="common">red pineapple</name>
    <dbReference type="NCBI Taxonomy" id="296719"/>
    <lineage>
        <taxon>Eukaryota</taxon>
        <taxon>Viridiplantae</taxon>
        <taxon>Streptophyta</taxon>
        <taxon>Embryophyta</taxon>
        <taxon>Tracheophyta</taxon>
        <taxon>Spermatophyta</taxon>
        <taxon>Magnoliopsida</taxon>
        <taxon>Liliopsida</taxon>
        <taxon>Poales</taxon>
        <taxon>Bromeliaceae</taxon>
        <taxon>Bromelioideae</taxon>
        <taxon>Ananas</taxon>
    </lineage>
</organism>
<dbReference type="InterPro" id="IPR013083">
    <property type="entry name" value="Znf_RING/FYVE/PHD"/>
</dbReference>
<dbReference type="SUPFAM" id="SSF57850">
    <property type="entry name" value="RING/U-box"/>
    <property type="match status" value="1"/>
</dbReference>
<evidence type="ECO:0000256" key="4">
    <source>
        <dbReference type="PROSITE-ProRule" id="PRU00175"/>
    </source>
</evidence>
<sequence length="311" mass="32890">MIIELVPTAAAAAAATAAAAAEESPFLGVRDLDSLGIDINDTRTAESEFSDAVLGGSVAAAESPNPDSSPGLASDDGGDLKHADAGAPGAGAGAGGERNTPENLTSELESIQEADSGSGTEEHVDQVEEEEEEEEAHNLTAALGISMEEIVSRLEWLQRVDPDEFNALVRDITNMFDLLGFALNPSQVRELNADSSASASRRVRSLILCVNRLICIISATRIRQGSLRRGSHLAASRLAVESLPSVLVTVEDFGADGMLCVVCGAEISIGDWATPLPCSHYYHGDCIVPWLRIRNTCPLCRRELPAEENPE</sequence>
<feature type="region of interest" description="Disordered" evidence="5">
    <location>
        <begin position="58"/>
        <end position="137"/>
    </location>
</feature>
<evidence type="ECO:0000256" key="3">
    <source>
        <dbReference type="ARBA" id="ARBA00022833"/>
    </source>
</evidence>
<protein>
    <recommendedName>
        <fullName evidence="6">RING-type domain-containing protein</fullName>
    </recommendedName>
</protein>
<keyword evidence="2 4" id="KW-0863">Zinc-finger</keyword>
<dbReference type="PANTHER" id="PTHR15710:SF171">
    <property type="entry name" value="RING-TYPE DOMAIN-CONTAINING PROTEIN"/>
    <property type="match status" value="1"/>
</dbReference>